<evidence type="ECO:0000313" key="4">
    <source>
        <dbReference type="EMBL" id="MEA5444697.1"/>
    </source>
</evidence>
<feature type="domain" description="PilX/PilW C-terminal" evidence="2">
    <location>
        <begin position="100"/>
        <end position="177"/>
    </location>
</feature>
<dbReference type="AlphaFoldDB" id="A0AAP6JDZ2"/>
<evidence type="ECO:0000259" key="3">
    <source>
        <dbReference type="Pfam" id="PF14341"/>
    </source>
</evidence>
<name>A0AAP6JDZ2_9GAMM</name>
<evidence type="ECO:0000256" key="1">
    <source>
        <dbReference type="SAM" id="Phobius"/>
    </source>
</evidence>
<protein>
    <submittedName>
        <fullName evidence="4">Pilus assembly protein</fullName>
    </submittedName>
</protein>
<proteinExistence type="predicted"/>
<gene>
    <name evidence="4" type="ORF">VCB98_02570</name>
</gene>
<keyword evidence="5" id="KW-1185">Reference proteome</keyword>
<keyword evidence="1" id="KW-0812">Transmembrane</keyword>
<comment type="caution">
    <text evidence="4">The sequence shown here is derived from an EMBL/GenBank/DDBJ whole genome shotgun (WGS) entry which is preliminary data.</text>
</comment>
<accession>A0AAP6JDZ2</accession>
<reference evidence="4 5" key="1">
    <citation type="submission" date="2023-12" db="EMBL/GenBank/DDBJ databases">
        <title>Whole-genome sequencing of halo(alkali)philic microorganisms from hypersaline lakes.</title>
        <authorList>
            <person name="Sorokin D.Y."/>
            <person name="Merkel A.Y."/>
            <person name="Messina E."/>
            <person name="Yakimov M."/>
        </authorList>
    </citation>
    <scope>NUCLEOTIDE SEQUENCE [LARGE SCALE GENOMIC DNA]</scope>
    <source>
        <strain evidence="4 5">AB-CW1</strain>
    </source>
</reference>
<dbReference type="Pfam" id="PF14341">
    <property type="entry name" value="PilX_N"/>
    <property type="match status" value="1"/>
</dbReference>
<organism evidence="4 5">
    <name type="scientific">Natronospira elongata</name>
    <dbReference type="NCBI Taxonomy" id="3110268"/>
    <lineage>
        <taxon>Bacteria</taxon>
        <taxon>Pseudomonadati</taxon>
        <taxon>Pseudomonadota</taxon>
        <taxon>Gammaproteobacteria</taxon>
        <taxon>Natronospirales</taxon>
        <taxon>Natronospiraceae</taxon>
        <taxon>Natronospira</taxon>
    </lineage>
</organism>
<evidence type="ECO:0000259" key="2">
    <source>
        <dbReference type="Pfam" id="PF13681"/>
    </source>
</evidence>
<dbReference type="Pfam" id="PF13681">
    <property type="entry name" value="PilX"/>
    <property type="match status" value="1"/>
</dbReference>
<feature type="domain" description="Type 4 fimbrial biogenesis protein PilX N-terminal" evidence="3">
    <location>
        <begin position="18"/>
        <end position="68"/>
    </location>
</feature>
<dbReference type="InterPro" id="IPR025746">
    <property type="entry name" value="PilX_N_dom"/>
</dbReference>
<keyword evidence="1" id="KW-1133">Transmembrane helix</keyword>
<dbReference type="RefSeq" id="WP_346050174.1">
    <property type="nucleotide sequence ID" value="NZ_JAYGII010000003.1"/>
</dbReference>
<feature type="transmembrane region" description="Helical" evidence="1">
    <location>
        <begin position="20"/>
        <end position="40"/>
    </location>
</feature>
<evidence type="ECO:0000313" key="5">
    <source>
        <dbReference type="Proteomes" id="UP001302316"/>
    </source>
</evidence>
<sequence>MDWQRAQSVPDGLPVRQRGAVLLFSLIVLLLLTVLGVTAMQTTTLQERMAGGQRDRHLAVQGAEAAIREAENFLSESATLPPFDSLNWLYHHADSPAPHWRDFNWAGGVRPYAGGDMDGLLAEAPAFYIERLPPVADPSGSLAADESLEDTQYYRIVARSTGASGQSEVILQVVYRR</sequence>
<dbReference type="EMBL" id="JAYGII010000003">
    <property type="protein sequence ID" value="MEA5444697.1"/>
    <property type="molecule type" value="Genomic_DNA"/>
</dbReference>
<dbReference type="Proteomes" id="UP001302316">
    <property type="component" value="Unassembled WGS sequence"/>
</dbReference>
<keyword evidence="1" id="KW-0472">Membrane</keyword>
<dbReference type="InterPro" id="IPR025205">
    <property type="entry name" value="PilX/PilW_C"/>
</dbReference>